<proteinExistence type="predicted"/>
<protein>
    <submittedName>
        <fullName evidence="1">Uncharacterized protein</fullName>
    </submittedName>
</protein>
<organism evidence="1 2">
    <name type="scientific">Pholiota conissans</name>
    <dbReference type="NCBI Taxonomy" id="109636"/>
    <lineage>
        <taxon>Eukaryota</taxon>
        <taxon>Fungi</taxon>
        <taxon>Dikarya</taxon>
        <taxon>Basidiomycota</taxon>
        <taxon>Agaricomycotina</taxon>
        <taxon>Agaricomycetes</taxon>
        <taxon>Agaricomycetidae</taxon>
        <taxon>Agaricales</taxon>
        <taxon>Agaricineae</taxon>
        <taxon>Strophariaceae</taxon>
        <taxon>Pholiota</taxon>
    </lineage>
</organism>
<dbReference type="Proteomes" id="UP000807469">
    <property type="component" value="Unassembled WGS sequence"/>
</dbReference>
<dbReference type="EMBL" id="MU155140">
    <property type="protein sequence ID" value="KAF9484843.1"/>
    <property type="molecule type" value="Genomic_DNA"/>
</dbReference>
<keyword evidence="2" id="KW-1185">Reference proteome</keyword>
<gene>
    <name evidence="1" type="ORF">BDN70DRAFT_872110</name>
</gene>
<dbReference type="AlphaFoldDB" id="A0A9P5ZCX6"/>
<name>A0A9P5ZCX6_9AGAR</name>
<evidence type="ECO:0000313" key="2">
    <source>
        <dbReference type="Proteomes" id="UP000807469"/>
    </source>
</evidence>
<accession>A0A9P5ZCX6</accession>
<sequence>MLTANRFYCALVEAIEGIVEFSPTGDHLTEHKGWNLTSAWIRGKPHELMMNMAAVILVGQLPSHATGYPPAGPSAPTIDPTTCMVYIFIDSVMVEDPVLLSSLKEGACTGYCPHFKIPVPPCTFPFNEQPESYPHTLSKLEVIVVPSMVYPKPMMSAEDILRSKHLAHFQFMYPRRRKLEIRSTEIIPPSYWERSRMQ</sequence>
<reference evidence="1" key="1">
    <citation type="submission" date="2020-11" db="EMBL/GenBank/DDBJ databases">
        <authorList>
            <consortium name="DOE Joint Genome Institute"/>
            <person name="Ahrendt S."/>
            <person name="Riley R."/>
            <person name="Andreopoulos W."/>
            <person name="Labutti K."/>
            <person name="Pangilinan J."/>
            <person name="Ruiz-Duenas F.J."/>
            <person name="Barrasa J.M."/>
            <person name="Sanchez-Garcia M."/>
            <person name="Camarero S."/>
            <person name="Miyauchi S."/>
            <person name="Serrano A."/>
            <person name="Linde D."/>
            <person name="Babiker R."/>
            <person name="Drula E."/>
            <person name="Ayuso-Fernandez I."/>
            <person name="Pacheco R."/>
            <person name="Padilla G."/>
            <person name="Ferreira P."/>
            <person name="Barriuso J."/>
            <person name="Kellner H."/>
            <person name="Castanera R."/>
            <person name="Alfaro M."/>
            <person name="Ramirez L."/>
            <person name="Pisabarro A.G."/>
            <person name="Kuo A."/>
            <person name="Tritt A."/>
            <person name="Lipzen A."/>
            <person name="He G."/>
            <person name="Yan M."/>
            <person name="Ng V."/>
            <person name="Cullen D."/>
            <person name="Martin F."/>
            <person name="Rosso M.-N."/>
            <person name="Henrissat B."/>
            <person name="Hibbett D."/>
            <person name="Martinez A.T."/>
            <person name="Grigoriev I.V."/>
        </authorList>
    </citation>
    <scope>NUCLEOTIDE SEQUENCE</scope>
    <source>
        <strain evidence="1">CIRM-BRFM 674</strain>
    </source>
</reference>
<comment type="caution">
    <text evidence="1">The sequence shown here is derived from an EMBL/GenBank/DDBJ whole genome shotgun (WGS) entry which is preliminary data.</text>
</comment>
<evidence type="ECO:0000313" key="1">
    <source>
        <dbReference type="EMBL" id="KAF9484843.1"/>
    </source>
</evidence>